<evidence type="ECO:0000313" key="1">
    <source>
        <dbReference type="EMBL" id="MCA6073878.1"/>
    </source>
</evidence>
<keyword evidence="2" id="KW-1185">Reference proteome</keyword>
<organism evidence="1 2">
    <name type="scientific">Fulvivirga sedimenti</name>
    <dbReference type="NCBI Taxonomy" id="2879465"/>
    <lineage>
        <taxon>Bacteria</taxon>
        <taxon>Pseudomonadati</taxon>
        <taxon>Bacteroidota</taxon>
        <taxon>Cytophagia</taxon>
        <taxon>Cytophagales</taxon>
        <taxon>Fulvivirgaceae</taxon>
        <taxon>Fulvivirga</taxon>
    </lineage>
</organism>
<protein>
    <submittedName>
        <fullName evidence="1">Uncharacterized protein</fullName>
    </submittedName>
</protein>
<proteinExistence type="predicted"/>
<dbReference type="PROSITE" id="PS51257">
    <property type="entry name" value="PROKAR_LIPOPROTEIN"/>
    <property type="match status" value="1"/>
</dbReference>
<dbReference type="AlphaFoldDB" id="A0A9X1KUT0"/>
<sequence length="155" mass="16483">MKKLNYLFSLIVLISFLGFISCGGDGGNDPTIAEQQLANIVGTWATTTSSDVKLNNNDAPGDWSNFSITFTQQKGVSVAGAPTSEVDIFAISSYETQGSSATSFTVVFNNDVNETATVNINGSNMTMSFTLDEGDKLGAKVLSVEGTWNFSLVKQ</sequence>
<gene>
    <name evidence="1" type="ORF">LDX50_03310</name>
</gene>
<dbReference type="Proteomes" id="UP001139409">
    <property type="component" value="Unassembled WGS sequence"/>
</dbReference>
<reference evidence="1" key="1">
    <citation type="submission" date="2021-09" db="EMBL/GenBank/DDBJ databases">
        <title>Fulvivirga sp. isolated from coastal sediment.</title>
        <authorList>
            <person name="Yu H."/>
        </authorList>
    </citation>
    <scope>NUCLEOTIDE SEQUENCE</scope>
    <source>
        <strain evidence="1">1062</strain>
    </source>
</reference>
<accession>A0A9X1KUT0</accession>
<dbReference type="EMBL" id="JAIXNE010000001">
    <property type="protein sequence ID" value="MCA6073878.1"/>
    <property type="molecule type" value="Genomic_DNA"/>
</dbReference>
<name>A0A9X1KUT0_9BACT</name>
<comment type="caution">
    <text evidence="1">The sequence shown here is derived from an EMBL/GenBank/DDBJ whole genome shotgun (WGS) entry which is preliminary data.</text>
</comment>
<evidence type="ECO:0000313" key="2">
    <source>
        <dbReference type="Proteomes" id="UP001139409"/>
    </source>
</evidence>
<dbReference type="RefSeq" id="WP_225696988.1">
    <property type="nucleotide sequence ID" value="NZ_JAIXNE010000001.1"/>
</dbReference>